<dbReference type="AlphaFoldDB" id="A0A318TS51"/>
<accession>A0A318TS51</accession>
<comment type="caution">
    <text evidence="4">The sequence shown here is derived from an EMBL/GenBank/DDBJ whole genome shotgun (WGS) entry which is preliminary data.</text>
</comment>
<reference evidence="4 5" key="1">
    <citation type="submission" date="2018-06" db="EMBL/GenBank/DDBJ databases">
        <title>Genomic Encyclopedia of Archaeal and Bacterial Type Strains, Phase II (KMG-II): from individual species to whole genera.</title>
        <authorList>
            <person name="Goeker M."/>
        </authorList>
    </citation>
    <scope>NUCLEOTIDE SEQUENCE [LARGE SCALE GENOMIC DNA]</scope>
    <source>
        <strain evidence="4 5">KACC 16626</strain>
    </source>
</reference>
<dbReference type="InterPro" id="IPR049492">
    <property type="entry name" value="BD-FAE-like_dom"/>
</dbReference>
<feature type="signal peptide" evidence="2">
    <location>
        <begin position="1"/>
        <end position="25"/>
    </location>
</feature>
<proteinExistence type="predicted"/>
<dbReference type="PANTHER" id="PTHR48081">
    <property type="entry name" value="AB HYDROLASE SUPERFAMILY PROTEIN C4A8.06C"/>
    <property type="match status" value="1"/>
</dbReference>
<dbReference type="InterPro" id="IPR029058">
    <property type="entry name" value="AB_hydrolase_fold"/>
</dbReference>
<dbReference type="PANTHER" id="PTHR48081:SF13">
    <property type="entry name" value="ALPHA_BETA HYDROLASE"/>
    <property type="match status" value="1"/>
</dbReference>
<evidence type="ECO:0000259" key="3">
    <source>
        <dbReference type="Pfam" id="PF20434"/>
    </source>
</evidence>
<name>A0A318TS51_9BACL</name>
<evidence type="ECO:0000256" key="2">
    <source>
        <dbReference type="SAM" id="SignalP"/>
    </source>
</evidence>
<organism evidence="4 5">
    <name type="scientific">Ureibacillus chungkukjangi</name>
    <dbReference type="NCBI Taxonomy" id="1202712"/>
    <lineage>
        <taxon>Bacteria</taxon>
        <taxon>Bacillati</taxon>
        <taxon>Bacillota</taxon>
        <taxon>Bacilli</taxon>
        <taxon>Bacillales</taxon>
        <taxon>Caryophanaceae</taxon>
        <taxon>Ureibacillus</taxon>
    </lineage>
</organism>
<keyword evidence="1" id="KW-0378">Hydrolase</keyword>
<dbReference type="Gene3D" id="3.40.50.1820">
    <property type="entry name" value="alpha/beta hydrolase"/>
    <property type="match status" value="1"/>
</dbReference>
<dbReference type="EMBL" id="QJTJ01000008">
    <property type="protein sequence ID" value="PYF06670.1"/>
    <property type="molecule type" value="Genomic_DNA"/>
</dbReference>
<sequence length="373" mass="42064">MKKFPKIIISFILFFSLGSTVLILAQENQETDAVESKSPNVDITITGEADEQLLDQLTTNLKAESEEEIDAEESIRGSNQYIDMDQFRKRYLDIPYTESDNDRQQLDIVFPPFGNPPYKVIVALHGGGWSSGDRKSASLRNIQMAAQQGYVVVNVGYRLSDQAKWPAQLYDVKAAIRYIRANAKQYRFDTRNIVVWGNSAGGHLASMLAATNGMEEMEDLSMGNPKASSEVQGVVSWYGISDITTLPDASINIANRLMGFNVREKTDEAKVASPIYHVTKDFPPIYMIHGTNDRIVPFEQSVDFAKKINQVTEKKQASLKLHINATHGDNDIRNVTNVDETMNFIDKIMYPERKNPYRTRKYNEIKTSSEKAS</sequence>
<protein>
    <submittedName>
        <fullName evidence="4">Acetyl esterase/lipase</fullName>
    </submittedName>
</protein>
<dbReference type="SUPFAM" id="SSF53474">
    <property type="entry name" value="alpha/beta-Hydrolases"/>
    <property type="match status" value="1"/>
</dbReference>
<evidence type="ECO:0000313" key="5">
    <source>
        <dbReference type="Proteomes" id="UP000247416"/>
    </source>
</evidence>
<feature type="chain" id="PRO_5016289067" evidence="2">
    <location>
        <begin position="26"/>
        <end position="373"/>
    </location>
</feature>
<keyword evidence="2" id="KW-0732">Signal</keyword>
<feature type="domain" description="BD-FAE-like" evidence="3">
    <location>
        <begin position="106"/>
        <end position="307"/>
    </location>
</feature>
<dbReference type="RefSeq" id="WP_107934698.1">
    <property type="nucleotide sequence ID" value="NZ_CP085009.1"/>
</dbReference>
<dbReference type="GO" id="GO:0016787">
    <property type="term" value="F:hydrolase activity"/>
    <property type="evidence" value="ECO:0007669"/>
    <property type="project" value="UniProtKB-KW"/>
</dbReference>
<evidence type="ECO:0000256" key="1">
    <source>
        <dbReference type="ARBA" id="ARBA00022801"/>
    </source>
</evidence>
<keyword evidence="5" id="KW-1185">Reference proteome</keyword>
<dbReference type="InterPro" id="IPR050300">
    <property type="entry name" value="GDXG_lipolytic_enzyme"/>
</dbReference>
<dbReference type="Pfam" id="PF20434">
    <property type="entry name" value="BD-FAE"/>
    <property type="match status" value="1"/>
</dbReference>
<dbReference type="Proteomes" id="UP000247416">
    <property type="component" value="Unassembled WGS sequence"/>
</dbReference>
<gene>
    <name evidence="4" type="ORF">BJ095_10891</name>
</gene>
<evidence type="ECO:0000313" key="4">
    <source>
        <dbReference type="EMBL" id="PYF06670.1"/>
    </source>
</evidence>
<dbReference type="OrthoDB" id="9815425at2"/>